<sequence>MRIGILECGLPPAPLLEEHGSYDTMVRRLLRGGAAEADSRGEAAGDAAGGGPAGWEVVSFRARDGVLPEAATACDAYVLTGSPAGVYDPLPWIPPLLEFLRNARGRAKLVGICFGHQAMAQAFGGEVIQSPRGWGVGLHRYALRERRPWMGEASDAPAAIAVPASHQDQVVQLPPGARVTVASEFTPFAGLDYGDAISFQFHPEFSPAFGTALTALRRDTYPQLADAAIASYGEADSCERVDGWIRRFLAAG</sequence>
<dbReference type="Pfam" id="PF00117">
    <property type="entry name" value="GATase"/>
    <property type="match status" value="1"/>
</dbReference>
<feature type="domain" description="Glutamine amidotransferase" evidence="1">
    <location>
        <begin position="70"/>
        <end position="207"/>
    </location>
</feature>
<accession>A0ABV6JX10</accession>
<evidence type="ECO:0000259" key="1">
    <source>
        <dbReference type="Pfam" id="PF00117"/>
    </source>
</evidence>
<dbReference type="SUPFAM" id="SSF52317">
    <property type="entry name" value="Class I glutamine amidotransferase-like"/>
    <property type="match status" value="1"/>
</dbReference>
<dbReference type="PANTHER" id="PTHR42695:SF5">
    <property type="entry name" value="GLUTAMINE AMIDOTRANSFERASE YLR126C-RELATED"/>
    <property type="match status" value="1"/>
</dbReference>
<dbReference type="InterPro" id="IPR029062">
    <property type="entry name" value="Class_I_gatase-like"/>
</dbReference>
<dbReference type="Gene3D" id="3.40.50.880">
    <property type="match status" value="1"/>
</dbReference>
<keyword evidence="3" id="KW-1185">Reference proteome</keyword>
<dbReference type="InterPro" id="IPR017926">
    <property type="entry name" value="GATASE"/>
</dbReference>
<dbReference type="PROSITE" id="PS51273">
    <property type="entry name" value="GATASE_TYPE_1"/>
    <property type="match status" value="1"/>
</dbReference>
<reference evidence="2 3" key="1">
    <citation type="submission" date="2024-09" db="EMBL/GenBank/DDBJ databases">
        <authorList>
            <person name="Sun Q."/>
            <person name="Mori K."/>
        </authorList>
    </citation>
    <scope>NUCLEOTIDE SEQUENCE [LARGE SCALE GENOMIC DNA]</scope>
    <source>
        <strain evidence="2 3">TBRC 5777</strain>
    </source>
</reference>
<dbReference type="RefSeq" id="WP_377045747.1">
    <property type="nucleotide sequence ID" value="NZ_JBHLUN010000012.1"/>
</dbReference>
<protein>
    <submittedName>
        <fullName evidence="2">Type 1 glutamine amidotransferase</fullName>
    </submittedName>
</protein>
<gene>
    <name evidence="2" type="ORF">ACFFGY_17235</name>
</gene>
<dbReference type="CDD" id="cd01741">
    <property type="entry name" value="GATase1_1"/>
    <property type="match status" value="1"/>
</dbReference>
<dbReference type="EMBL" id="JBHLUN010000012">
    <property type="protein sequence ID" value="MFC0410000.1"/>
    <property type="molecule type" value="Genomic_DNA"/>
</dbReference>
<dbReference type="PANTHER" id="PTHR42695">
    <property type="entry name" value="GLUTAMINE AMIDOTRANSFERASE YLR126C-RELATED"/>
    <property type="match status" value="1"/>
</dbReference>
<evidence type="ECO:0000313" key="2">
    <source>
        <dbReference type="EMBL" id="MFC0410000.1"/>
    </source>
</evidence>
<keyword evidence="2" id="KW-0315">Glutamine amidotransferase</keyword>
<dbReference type="Proteomes" id="UP001589865">
    <property type="component" value="Unassembled WGS sequence"/>
</dbReference>
<proteinExistence type="predicted"/>
<name>A0ABV6JX10_9PROT</name>
<evidence type="ECO:0000313" key="3">
    <source>
        <dbReference type="Proteomes" id="UP001589865"/>
    </source>
</evidence>
<organism evidence="2 3">
    <name type="scientific">Roseomonas elaeocarpi</name>
    <dbReference type="NCBI Taxonomy" id="907779"/>
    <lineage>
        <taxon>Bacteria</taxon>
        <taxon>Pseudomonadati</taxon>
        <taxon>Pseudomonadota</taxon>
        <taxon>Alphaproteobacteria</taxon>
        <taxon>Acetobacterales</taxon>
        <taxon>Roseomonadaceae</taxon>
        <taxon>Roseomonas</taxon>
    </lineage>
</organism>
<comment type="caution">
    <text evidence="2">The sequence shown here is derived from an EMBL/GenBank/DDBJ whole genome shotgun (WGS) entry which is preliminary data.</text>
</comment>
<dbReference type="InterPro" id="IPR044992">
    <property type="entry name" value="ChyE-like"/>
</dbReference>